<evidence type="ECO:0000256" key="3">
    <source>
        <dbReference type="ARBA" id="ARBA00022723"/>
    </source>
</evidence>
<name>A0A7S3V699_9STRA</name>
<protein>
    <recommendedName>
        <fullName evidence="12">TATA box-binding protein-associated factor RNA polymerase I subunit B</fullName>
    </recommendedName>
</protein>
<evidence type="ECO:0000256" key="10">
    <source>
        <dbReference type="SAM" id="MobiDB-lite"/>
    </source>
</evidence>
<dbReference type="GO" id="GO:0042790">
    <property type="term" value="P:nucleolar large rRNA transcription by RNA polymerase I"/>
    <property type="evidence" value="ECO:0007669"/>
    <property type="project" value="TreeGrafter"/>
</dbReference>
<dbReference type="GO" id="GO:0008270">
    <property type="term" value="F:zinc ion binding"/>
    <property type="evidence" value="ECO:0007669"/>
    <property type="project" value="UniProtKB-KW"/>
</dbReference>
<evidence type="ECO:0000256" key="4">
    <source>
        <dbReference type="ARBA" id="ARBA00022771"/>
    </source>
</evidence>
<feature type="compositionally biased region" description="Polar residues" evidence="10">
    <location>
        <begin position="370"/>
        <end position="382"/>
    </location>
</feature>
<feature type="compositionally biased region" description="Basic and acidic residues" evidence="10">
    <location>
        <begin position="351"/>
        <end position="367"/>
    </location>
</feature>
<keyword evidence="6" id="KW-0805">Transcription regulation</keyword>
<feature type="compositionally biased region" description="Polar residues" evidence="10">
    <location>
        <begin position="277"/>
        <end position="288"/>
    </location>
</feature>
<keyword evidence="7" id="KW-0238">DNA-binding</keyword>
<comment type="similarity">
    <text evidence="2">Belongs to the RRN7/TAF1B family.</text>
</comment>
<gene>
    <name evidence="11" type="ORF">CDEB00056_LOCUS4219</name>
</gene>
<keyword evidence="8" id="KW-0804">Transcription</keyword>
<dbReference type="AlphaFoldDB" id="A0A7S3V699"/>
<keyword evidence="5" id="KW-0862">Zinc</keyword>
<dbReference type="EMBL" id="HBIO01005864">
    <property type="protein sequence ID" value="CAE0459378.1"/>
    <property type="molecule type" value="Transcribed_RNA"/>
</dbReference>
<dbReference type="PANTHER" id="PTHR31576:SF2">
    <property type="entry name" value="TATA BOX-BINDING PROTEIN-ASSOCIATED FACTOR RNA POLYMERASE I SUBUNIT B"/>
    <property type="match status" value="1"/>
</dbReference>
<evidence type="ECO:0000256" key="2">
    <source>
        <dbReference type="ARBA" id="ARBA00006899"/>
    </source>
</evidence>
<keyword evidence="9" id="KW-0539">Nucleus</keyword>
<proteinExistence type="inferred from homology"/>
<dbReference type="GO" id="GO:0070860">
    <property type="term" value="C:RNA polymerase I core factor complex"/>
    <property type="evidence" value="ECO:0007669"/>
    <property type="project" value="InterPro"/>
</dbReference>
<feature type="region of interest" description="Disordered" evidence="10">
    <location>
        <begin position="112"/>
        <end position="145"/>
    </location>
</feature>
<dbReference type="InterPro" id="IPR033599">
    <property type="entry name" value="TAF1B/Rrn7"/>
</dbReference>
<evidence type="ECO:0008006" key="12">
    <source>
        <dbReference type="Google" id="ProtNLM"/>
    </source>
</evidence>
<evidence type="ECO:0000256" key="8">
    <source>
        <dbReference type="ARBA" id="ARBA00023163"/>
    </source>
</evidence>
<sequence length="1043" mass="117308">MNHPKEEENDSENNDILCLNCGSSNFFRDENSDDLICSDCNTQSQSLSQRETVEDDFSTLHTRGHRTIKTSSSHIKTEDEYYTKDAVLPSLKVCVSAFLSLVEKAAICSVSVQSHGSGSGSGSGTGKKSKSDGNGNGDSDVGVMPTNMEDLEGFEKYRQNVVDDAKEIFLLYLERFDESANYFMIRYPTLRISLRDRFLTDYLRDQLWLHFHLYDIDKDMDMNGSNNNNNNNHNRETSMKDGSSDDESDDDGDGDSDDGGKNPSHRRRKGKALFSETPLSLQPPGSSRKSPKQVRWDDSQQTAIFDGTQPSNASLLSQEQDTIAASSSSQDIDRSPTINYNFNRRKRQRDRNRDQHENRDGQKERGADQGQDQEQKQLPSQSFITEHGFLNKSTDMKFGRYSCDAGASKGFKKFSDESIYWKLAVLELNIDVNFLTSIVYLAHLCSRTGISSSHFLMWASDGKFPFLWDSYSELNDDYQKKLLCIKSRFRFGHKYESGGDCDHRDELPDPSVLDRGVMLLLTSLVDTRIANKSDGKEKGGRLDKLFRSNIERMKRSEILSRNITKFISEGIVKPNNISATAANGDGCESAVEEALVSEFKIVETNSPTRSALTQEMEIEKGDGSRTMLNSPETAAMGQSLGQMSQDSEATESVDTVGYGPSQDTTTMGPSLGQLSQDSDISQTEETTFISPASGSIIDSLDDDPQPFFNVGMMTAHFCAYLGVEDKVLDFTYALMGLPVYCTKDDERREEWLPPELKLAHPSSLVSPLHVIAVIVAACKFTPGWTTWKVIRTSSEALANAVGKRKYMNTADKGLASYAHNNDTDSLCDTSSDDSSMDLNIMFSQKRRNQLKRQRSQNKATSPIDKLKKKKKVGNFEKTYDNIDKTSLTPNFVDQDRPMRFNPLNFVKPVQYQKGHGKKKNSQFFKQMLSSSFGKTLKKGSLSSSVTGNTILAGARLNEKKREDPLKLDQSNGLSEYVAYNRLRCGKKPRTGFLTYNHVHEPYKMLLRYVAERLFIDKYKLHALVLNIDEEIRYTSSQRNPSCW</sequence>
<comment type="subcellular location">
    <subcellularLocation>
        <location evidence="1">Nucleus</location>
        <location evidence="1">Nucleolus</location>
    </subcellularLocation>
</comment>
<evidence type="ECO:0000256" key="7">
    <source>
        <dbReference type="ARBA" id="ARBA00023125"/>
    </source>
</evidence>
<reference evidence="11" key="1">
    <citation type="submission" date="2021-01" db="EMBL/GenBank/DDBJ databases">
        <authorList>
            <person name="Corre E."/>
            <person name="Pelletier E."/>
            <person name="Niang G."/>
            <person name="Scheremetjew M."/>
            <person name="Finn R."/>
            <person name="Kale V."/>
            <person name="Holt S."/>
            <person name="Cochrane G."/>
            <person name="Meng A."/>
            <person name="Brown T."/>
            <person name="Cohen L."/>
        </authorList>
    </citation>
    <scope>NUCLEOTIDE SEQUENCE</scope>
    <source>
        <strain evidence="11">MM31A-1</strain>
    </source>
</reference>
<evidence type="ECO:0000313" key="11">
    <source>
        <dbReference type="EMBL" id="CAE0459378.1"/>
    </source>
</evidence>
<feature type="compositionally biased region" description="Polar residues" evidence="10">
    <location>
        <begin position="299"/>
        <end position="342"/>
    </location>
</feature>
<feature type="region of interest" description="Disordered" evidence="10">
    <location>
        <begin position="225"/>
        <end position="382"/>
    </location>
</feature>
<feature type="compositionally biased region" description="Basic and acidic residues" evidence="10">
    <location>
        <begin position="233"/>
        <end position="243"/>
    </location>
</feature>
<dbReference type="GO" id="GO:0001164">
    <property type="term" value="F:RNA polymerase I core promoter sequence-specific DNA binding"/>
    <property type="evidence" value="ECO:0007669"/>
    <property type="project" value="InterPro"/>
</dbReference>
<feature type="compositionally biased region" description="Acidic residues" evidence="10">
    <location>
        <begin position="244"/>
        <end position="257"/>
    </location>
</feature>
<accession>A0A7S3V699</accession>
<evidence type="ECO:0000256" key="9">
    <source>
        <dbReference type="ARBA" id="ARBA00023242"/>
    </source>
</evidence>
<evidence type="ECO:0000256" key="1">
    <source>
        <dbReference type="ARBA" id="ARBA00004604"/>
    </source>
</evidence>
<organism evidence="11">
    <name type="scientific">Chaetoceros debilis</name>
    <dbReference type="NCBI Taxonomy" id="122233"/>
    <lineage>
        <taxon>Eukaryota</taxon>
        <taxon>Sar</taxon>
        <taxon>Stramenopiles</taxon>
        <taxon>Ochrophyta</taxon>
        <taxon>Bacillariophyta</taxon>
        <taxon>Coscinodiscophyceae</taxon>
        <taxon>Chaetocerotophycidae</taxon>
        <taxon>Chaetocerotales</taxon>
        <taxon>Chaetocerotaceae</taxon>
        <taxon>Chaetoceros</taxon>
    </lineage>
</organism>
<keyword evidence="4" id="KW-0863">Zinc-finger</keyword>
<dbReference type="PANTHER" id="PTHR31576">
    <property type="entry name" value="TATA BOX-BINDING PROTEIN-ASSOCIATED FACTOR RNA POLYMERASE I SUBUNIT B"/>
    <property type="match status" value="1"/>
</dbReference>
<evidence type="ECO:0000256" key="6">
    <source>
        <dbReference type="ARBA" id="ARBA00023015"/>
    </source>
</evidence>
<evidence type="ECO:0000256" key="5">
    <source>
        <dbReference type="ARBA" id="ARBA00022833"/>
    </source>
</evidence>
<keyword evidence="3" id="KW-0479">Metal-binding</keyword>